<sequence>MSSAKSRRRRNGMRRKSAGAGITAALALSAITAGGGGTAFAADGPQAMDVPAGSAGSISVEGVPFRTAVPGQPGYPAVKITNLGGSTVDSLPIDVRLDSDALSWPFTELFRDNNGERVAMCELDRLNRKMMHCDAKLNLHPGQSVTLRTEVDTADYLKPDELPRTKWKVDGHGETTAEVTMVKDDAAR</sequence>
<keyword evidence="3" id="KW-1185">Reference proteome</keyword>
<feature type="chain" id="PRO_5046517056" description="Secreted protein" evidence="1">
    <location>
        <begin position="42"/>
        <end position="188"/>
    </location>
</feature>
<dbReference type="Proteomes" id="UP001595997">
    <property type="component" value="Unassembled WGS sequence"/>
</dbReference>
<name>A0ABV9A720_9ACTN</name>
<protein>
    <recommendedName>
        <fullName evidence="4">Secreted protein</fullName>
    </recommendedName>
</protein>
<feature type="signal peptide" evidence="1">
    <location>
        <begin position="1"/>
        <end position="41"/>
    </location>
</feature>
<evidence type="ECO:0000256" key="1">
    <source>
        <dbReference type="SAM" id="SignalP"/>
    </source>
</evidence>
<accession>A0ABV9A720</accession>
<organism evidence="2 3">
    <name type="scientific">Streptomyces ovatisporus</name>
    <dbReference type="NCBI Taxonomy" id="1128682"/>
    <lineage>
        <taxon>Bacteria</taxon>
        <taxon>Bacillati</taxon>
        <taxon>Actinomycetota</taxon>
        <taxon>Actinomycetes</taxon>
        <taxon>Kitasatosporales</taxon>
        <taxon>Streptomycetaceae</taxon>
        <taxon>Streptomyces</taxon>
    </lineage>
</organism>
<keyword evidence="1" id="KW-0732">Signal</keyword>
<evidence type="ECO:0000313" key="3">
    <source>
        <dbReference type="Proteomes" id="UP001595997"/>
    </source>
</evidence>
<dbReference type="RefSeq" id="WP_386445296.1">
    <property type="nucleotide sequence ID" value="NZ_JBHSFH010000005.1"/>
</dbReference>
<dbReference type="EMBL" id="JBHSFH010000005">
    <property type="protein sequence ID" value="MFC4494373.1"/>
    <property type="molecule type" value="Genomic_DNA"/>
</dbReference>
<reference evidence="3" key="1">
    <citation type="journal article" date="2019" name="Int. J. Syst. Evol. Microbiol.">
        <title>The Global Catalogue of Microorganisms (GCM) 10K type strain sequencing project: providing services to taxonomists for standard genome sequencing and annotation.</title>
        <authorList>
            <consortium name="The Broad Institute Genomics Platform"/>
            <consortium name="The Broad Institute Genome Sequencing Center for Infectious Disease"/>
            <person name="Wu L."/>
            <person name="Ma J."/>
        </authorList>
    </citation>
    <scope>NUCLEOTIDE SEQUENCE [LARGE SCALE GENOMIC DNA]</scope>
    <source>
        <strain evidence="3">CGMCC 4.7357</strain>
    </source>
</reference>
<gene>
    <name evidence="2" type="ORF">ACFPA8_09535</name>
</gene>
<evidence type="ECO:0000313" key="2">
    <source>
        <dbReference type="EMBL" id="MFC4494373.1"/>
    </source>
</evidence>
<comment type="caution">
    <text evidence="2">The sequence shown here is derived from an EMBL/GenBank/DDBJ whole genome shotgun (WGS) entry which is preliminary data.</text>
</comment>
<proteinExistence type="predicted"/>
<evidence type="ECO:0008006" key="4">
    <source>
        <dbReference type="Google" id="ProtNLM"/>
    </source>
</evidence>